<sequence length="290" mass="32216">MNGGGSLDEANSKRDVLLIILTPGVRLNERRSQTHEAQCKFNYRDEDTTIRRENDDDANNNNNNKTTKTTTTTTTTMNRPIKGSSNGYRNASRESRLSRRSFQRFFTSKEEEEEEEEEKGRVKSCRTRRILFGQGNTLVIFALSHGRPDILKIFGYAISITHYLEDNNNNSTADGRTEFPQRPSCLFFEGIHSKSPKGTLFEPTPSPGYTVTPTLELSTNSYKPPLLAPSHEVTLRQKRGEGSKEEERRKGGEGGEEGGANGGEGGGGGRGGGGFTRNSHLVFFEISRPC</sequence>
<proteinExistence type="predicted"/>
<gene>
    <name evidence="2" type="ORF">H0235_001900</name>
</gene>
<comment type="caution">
    <text evidence="2">The sequence shown here is derived from an EMBL/GenBank/DDBJ whole genome shotgun (WGS) entry which is preliminary data.</text>
</comment>
<feature type="compositionally biased region" description="Basic and acidic residues" evidence="1">
    <location>
        <begin position="233"/>
        <end position="253"/>
    </location>
</feature>
<dbReference type="Proteomes" id="UP000600918">
    <property type="component" value="Unassembled WGS sequence"/>
</dbReference>
<keyword evidence="3" id="KW-1185">Reference proteome</keyword>
<dbReference type="AlphaFoldDB" id="A0A834PGW5"/>
<name>A0A834PGW5_VESPE</name>
<organism evidence="2 3">
    <name type="scientific">Vespula pensylvanica</name>
    <name type="common">Western yellow jacket</name>
    <name type="synonym">Wasp</name>
    <dbReference type="NCBI Taxonomy" id="30213"/>
    <lineage>
        <taxon>Eukaryota</taxon>
        <taxon>Metazoa</taxon>
        <taxon>Ecdysozoa</taxon>
        <taxon>Arthropoda</taxon>
        <taxon>Hexapoda</taxon>
        <taxon>Insecta</taxon>
        <taxon>Pterygota</taxon>
        <taxon>Neoptera</taxon>
        <taxon>Endopterygota</taxon>
        <taxon>Hymenoptera</taxon>
        <taxon>Apocrita</taxon>
        <taxon>Aculeata</taxon>
        <taxon>Vespoidea</taxon>
        <taxon>Vespidae</taxon>
        <taxon>Vespinae</taxon>
        <taxon>Vespula</taxon>
    </lineage>
</organism>
<evidence type="ECO:0000313" key="2">
    <source>
        <dbReference type="EMBL" id="KAF7439509.1"/>
    </source>
</evidence>
<protein>
    <submittedName>
        <fullName evidence="2">Uncharacterized protein</fullName>
    </submittedName>
</protein>
<accession>A0A834PGW5</accession>
<dbReference type="EMBL" id="JACSDY010000001">
    <property type="protein sequence ID" value="KAF7439509.1"/>
    <property type="molecule type" value="Genomic_DNA"/>
</dbReference>
<evidence type="ECO:0000256" key="1">
    <source>
        <dbReference type="SAM" id="MobiDB-lite"/>
    </source>
</evidence>
<feature type="compositionally biased region" description="Low complexity" evidence="1">
    <location>
        <begin position="59"/>
        <end position="76"/>
    </location>
</feature>
<feature type="compositionally biased region" description="Polar residues" evidence="1">
    <location>
        <begin position="207"/>
        <end position="222"/>
    </location>
</feature>
<feature type="compositionally biased region" description="Gly residues" evidence="1">
    <location>
        <begin position="257"/>
        <end position="275"/>
    </location>
</feature>
<feature type="region of interest" description="Disordered" evidence="1">
    <location>
        <begin position="50"/>
        <end position="123"/>
    </location>
</feature>
<evidence type="ECO:0000313" key="3">
    <source>
        <dbReference type="Proteomes" id="UP000600918"/>
    </source>
</evidence>
<reference evidence="2" key="1">
    <citation type="journal article" date="2020" name="G3 (Bethesda)">
        <title>High-Quality Assemblies for Three Invasive Social Wasps from the &lt;i&gt;Vespula&lt;/i&gt; Genus.</title>
        <authorList>
            <person name="Harrop T.W.R."/>
            <person name="Guhlin J."/>
            <person name="McLaughlin G.M."/>
            <person name="Permina E."/>
            <person name="Stockwell P."/>
            <person name="Gilligan J."/>
            <person name="Le Lec M.F."/>
            <person name="Gruber M.A.M."/>
            <person name="Quinn O."/>
            <person name="Lovegrove M."/>
            <person name="Duncan E.J."/>
            <person name="Remnant E.J."/>
            <person name="Van Eeckhoven J."/>
            <person name="Graham B."/>
            <person name="Knapp R.A."/>
            <person name="Langford K.W."/>
            <person name="Kronenberg Z."/>
            <person name="Press M.O."/>
            <person name="Eacker S.M."/>
            <person name="Wilson-Rankin E.E."/>
            <person name="Purcell J."/>
            <person name="Lester P.J."/>
            <person name="Dearden P.K."/>
        </authorList>
    </citation>
    <scope>NUCLEOTIDE SEQUENCE</scope>
    <source>
        <strain evidence="2">Volc-1</strain>
    </source>
</reference>
<feature type="region of interest" description="Disordered" evidence="1">
    <location>
        <begin position="196"/>
        <end position="277"/>
    </location>
</feature>